<feature type="domain" description="Protein kinase" evidence="7">
    <location>
        <begin position="35"/>
        <end position="295"/>
    </location>
</feature>
<sequence>MSNAYQQPSVTASQQLESLHTRVGNDRGHFSMDRVTKIRDLGKGSFAKVVLCEDNVTHKQMAVKMIRRSNIQGRREIASIENEISFLYDINHVNVIRLFDFGYNDKYVLLALEYCANGDLGKFIDQFKSKRLSEEGAQYFFKQLVRGLSALFEKNCLHRDLKPSNLLLNREKDNKLILKLADFGFAHSNQWDMDQTHCGTPLYMAPEVLDACQHYDQKADLWSAGVILYEMVVGRKPYQGASIVEQTRLVQHPPTIPPEVEAKLSRECVDLIRLLLRANPAERIGIGELRRHPFLHLHLDPHGGLRASSQQALSVTPLPPATSSPLGGNGPLPAEASGGTFFALSAGARSAVGLHVPTSLLTSVIQGAGALPSPLPTPPPPRDMESSPYEGAPNPGPAVAVGSAPISVPLHTPTLAIPSPLVSPRGIARTPLGSSSALPSCPSACPACCLHGGSLPAHCLRSHADRDPVAPQWQLLVRDLAALPTPDAVQGPVRGYPTPAGTPGLLQPPAPRGPGSVVPIFVGPPPQPNTTSPVGGSALSRSPQRPPIALLRESGPKLGISPRAALPPLPPPPAPHHGYPRAEGGLPSSLHSTSPTRAAHPHPGPFAAGVSPTPPLSSSTSPKTHAPLGAPSPPYPATPASTPSVPSTPGLLDSSRSPTPEGSLGFRSTSPLGSSTVSRLPPLPQVPMAVPLPLPLPLPLPAERSLGTSPISHPGQMIGGGASCAGGVQAASPRTAAVQQRVRHLVGVLSQCPYHSPAAQAEAVMCFFDQLQQAGRLLDSLALVPLLPVFFAETLDRGLLAAARPLLARAGLPSGIALVLVEARLRLREGVQAEEARDTERARLAYRQSVLLLLYLSDRVRGCDLVTYIDMAELEFVLANLGARIDSLPLE</sequence>
<feature type="compositionally biased region" description="Polar residues" evidence="6">
    <location>
        <begin position="654"/>
        <end position="678"/>
    </location>
</feature>
<keyword evidence="3 8" id="KW-0418">Kinase</keyword>
<evidence type="ECO:0000313" key="9">
    <source>
        <dbReference type="Proteomes" id="UP001141327"/>
    </source>
</evidence>
<dbReference type="Proteomes" id="UP001141327">
    <property type="component" value="Unassembled WGS sequence"/>
</dbReference>
<keyword evidence="8" id="KW-0723">Serine/threonine-protein kinase</keyword>
<dbReference type="InterPro" id="IPR045269">
    <property type="entry name" value="Atg1-like"/>
</dbReference>
<accession>A0ABQ8UQF0</accession>
<dbReference type="PROSITE" id="PS00108">
    <property type="entry name" value="PROTEIN_KINASE_ST"/>
    <property type="match status" value="1"/>
</dbReference>
<dbReference type="PROSITE" id="PS00107">
    <property type="entry name" value="PROTEIN_KINASE_ATP"/>
    <property type="match status" value="1"/>
</dbReference>
<evidence type="ECO:0000256" key="4">
    <source>
        <dbReference type="ARBA" id="ARBA00022840"/>
    </source>
</evidence>
<dbReference type="Gene3D" id="1.10.510.10">
    <property type="entry name" value="Transferase(Phosphotransferase) domain 1"/>
    <property type="match status" value="1"/>
</dbReference>
<evidence type="ECO:0000256" key="5">
    <source>
        <dbReference type="PROSITE-ProRule" id="PRU10141"/>
    </source>
</evidence>
<dbReference type="SUPFAM" id="SSF56112">
    <property type="entry name" value="Protein kinase-like (PK-like)"/>
    <property type="match status" value="1"/>
</dbReference>
<dbReference type="Pfam" id="PF00069">
    <property type="entry name" value="Pkinase"/>
    <property type="match status" value="1"/>
</dbReference>
<keyword evidence="9" id="KW-1185">Reference proteome</keyword>
<keyword evidence="1" id="KW-0808">Transferase</keyword>
<feature type="compositionally biased region" description="Low complexity" evidence="6">
    <location>
        <begin position="638"/>
        <end position="649"/>
    </location>
</feature>
<feature type="binding site" evidence="5">
    <location>
        <position position="64"/>
    </location>
    <ligand>
        <name>ATP</name>
        <dbReference type="ChEBI" id="CHEBI:30616"/>
    </ligand>
</feature>
<protein>
    <submittedName>
        <fullName evidence="8">Serine/Threonine protein kinases family protein</fullName>
    </submittedName>
</protein>
<evidence type="ECO:0000256" key="2">
    <source>
        <dbReference type="ARBA" id="ARBA00022741"/>
    </source>
</evidence>
<evidence type="ECO:0000256" key="3">
    <source>
        <dbReference type="ARBA" id="ARBA00022777"/>
    </source>
</evidence>
<reference evidence="8" key="1">
    <citation type="journal article" date="2022" name="bioRxiv">
        <title>Genomics of Preaxostyla Flagellates Illuminates Evolutionary Transitions and the Path Towards Mitochondrial Loss.</title>
        <authorList>
            <person name="Novak L.V.F."/>
            <person name="Treitli S.C."/>
            <person name="Pyrih J."/>
            <person name="Halakuc P."/>
            <person name="Pipaliya S.V."/>
            <person name="Vacek V."/>
            <person name="Brzon O."/>
            <person name="Soukal P."/>
            <person name="Eme L."/>
            <person name="Dacks J.B."/>
            <person name="Karnkowska A."/>
            <person name="Elias M."/>
            <person name="Hampl V."/>
        </authorList>
    </citation>
    <scope>NUCLEOTIDE SEQUENCE</scope>
    <source>
        <strain evidence="8">RCP-MX</strain>
    </source>
</reference>
<feature type="compositionally biased region" description="Low complexity" evidence="6">
    <location>
        <begin position="605"/>
        <end position="629"/>
    </location>
</feature>
<dbReference type="EMBL" id="JAPMOS010000014">
    <property type="protein sequence ID" value="KAJ4460261.1"/>
    <property type="molecule type" value="Genomic_DNA"/>
</dbReference>
<evidence type="ECO:0000259" key="7">
    <source>
        <dbReference type="PROSITE" id="PS50011"/>
    </source>
</evidence>
<dbReference type="PANTHER" id="PTHR24348">
    <property type="entry name" value="SERINE/THREONINE-PROTEIN KINASE UNC-51-RELATED"/>
    <property type="match status" value="1"/>
</dbReference>
<gene>
    <name evidence="8" type="ORF">PAPYR_3660</name>
</gene>
<comment type="caution">
    <text evidence="8">The sequence shown here is derived from an EMBL/GenBank/DDBJ whole genome shotgun (WGS) entry which is preliminary data.</text>
</comment>
<dbReference type="GO" id="GO:0004674">
    <property type="term" value="F:protein serine/threonine kinase activity"/>
    <property type="evidence" value="ECO:0007669"/>
    <property type="project" value="UniProtKB-KW"/>
</dbReference>
<keyword evidence="2 5" id="KW-0547">Nucleotide-binding</keyword>
<dbReference type="InterPro" id="IPR008271">
    <property type="entry name" value="Ser/Thr_kinase_AS"/>
</dbReference>
<dbReference type="InterPro" id="IPR011009">
    <property type="entry name" value="Kinase-like_dom_sf"/>
</dbReference>
<evidence type="ECO:0000256" key="6">
    <source>
        <dbReference type="SAM" id="MobiDB-lite"/>
    </source>
</evidence>
<feature type="region of interest" description="Disordered" evidence="6">
    <location>
        <begin position="488"/>
        <end position="680"/>
    </location>
</feature>
<dbReference type="InterPro" id="IPR017441">
    <property type="entry name" value="Protein_kinase_ATP_BS"/>
</dbReference>
<dbReference type="PROSITE" id="PS50011">
    <property type="entry name" value="PROTEIN_KINASE_DOM"/>
    <property type="match status" value="1"/>
</dbReference>
<feature type="compositionally biased region" description="Polar residues" evidence="6">
    <location>
        <begin position="529"/>
        <end position="543"/>
    </location>
</feature>
<organism evidence="8 9">
    <name type="scientific">Paratrimastix pyriformis</name>
    <dbReference type="NCBI Taxonomy" id="342808"/>
    <lineage>
        <taxon>Eukaryota</taxon>
        <taxon>Metamonada</taxon>
        <taxon>Preaxostyla</taxon>
        <taxon>Paratrimastigidae</taxon>
        <taxon>Paratrimastix</taxon>
    </lineage>
</organism>
<evidence type="ECO:0000313" key="8">
    <source>
        <dbReference type="EMBL" id="KAJ4460261.1"/>
    </source>
</evidence>
<dbReference type="PANTHER" id="PTHR24348:SF22">
    <property type="entry name" value="NON-SPECIFIC SERINE_THREONINE PROTEIN KINASE"/>
    <property type="match status" value="1"/>
</dbReference>
<keyword evidence="4 5" id="KW-0067">ATP-binding</keyword>
<feature type="region of interest" description="Disordered" evidence="6">
    <location>
        <begin position="308"/>
        <end position="332"/>
    </location>
</feature>
<dbReference type="SMART" id="SM00220">
    <property type="entry name" value="S_TKc"/>
    <property type="match status" value="1"/>
</dbReference>
<feature type="compositionally biased region" description="Pro residues" evidence="6">
    <location>
        <begin position="565"/>
        <end position="575"/>
    </location>
</feature>
<dbReference type="InterPro" id="IPR000719">
    <property type="entry name" value="Prot_kinase_dom"/>
</dbReference>
<evidence type="ECO:0000256" key="1">
    <source>
        <dbReference type="ARBA" id="ARBA00022679"/>
    </source>
</evidence>
<name>A0ABQ8UQF0_9EUKA</name>
<feature type="region of interest" description="Disordered" evidence="6">
    <location>
        <begin position="370"/>
        <end position="393"/>
    </location>
</feature>
<proteinExistence type="predicted"/>